<comment type="caution">
    <text evidence="1">The sequence shown here is derived from an EMBL/GenBank/DDBJ whole genome shotgun (WGS) entry which is preliminary data.</text>
</comment>
<evidence type="ECO:0000313" key="2">
    <source>
        <dbReference type="Proteomes" id="UP001314205"/>
    </source>
</evidence>
<accession>A0AAV1LQU4</accession>
<protein>
    <submittedName>
        <fullName evidence="1">Uncharacterized protein</fullName>
    </submittedName>
</protein>
<dbReference type="Gene3D" id="1.20.58.60">
    <property type="match status" value="1"/>
</dbReference>
<name>A0AAV1LQU4_9NEOP</name>
<proteinExistence type="predicted"/>
<sequence length="81" mass="9147">MSSCTTITGTEISPTCSVEEVNNQLKKHEAFEKLLATQEEKLTTLNNHGDKLLQQNHVESQCIADELQEINARRKKVSARH</sequence>
<dbReference type="InterPro" id="IPR002017">
    <property type="entry name" value="Spectrin_repeat"/>
</dbReference>
<keyword evidence="2" id="KW-1185">Reference proteome</keyword>
<reference evidence="1 2" key="1">
    <citation type="submission" date="2023-11" db="EMBL/GenBank/DDBJ databases">
        <authorList>
            <person name="Hedman E."/>
            <person name="Englund M."/>
            <person name="Stromberg M."/>
            <person name="Nyberg Akerstrom W."/>
            <person name="Nylinder S."/>
            <person name="Jareborg N."/>
            <person name="Kallberg Y."/>
            <person name="Kronander E."/>
        </authorList>
    </citation>
    <scope>NUCLEOTIDE SEQUENCE [LARGE SCALE GENOMIC DNA]</scope>
</reference>
<dbReference type="EMBL" id="CAVLGL010000094">
    <property type="protein sequence ID" value="CAK1597539.1"/>
    <property type="molecule type" value="Genomic_DNA"/>
</dbReference>
<dbReference type="AlphaFoldDB" id="A0AAV1LQU4"/>
<organism evidence="1 2">
    <name type="scientific">Parnassius mnemosyne</name>
    <name type="common">clouded apollo</name>
    <dbReference type="NCBI Taxonomy" id="213953"/>
    <lineage>
        <taxon>Eukaryota</taxon>
        <taxon>Metazoa</taxon>
        <taxon>Ecdysozoa</taxon>
        <taxon>Arthropoda</taxon>
        <taxon>Hexapoda</taxon>
        <taxon>Insecta</taxon>
        <taxon>Pterygota</taxon>
        <taxon>Neoptera</taxon>
        <taxon>Endopterygota</taxon>
        <taxon>Lepidoptera</taxon>
        <taxon>Glossata</taxon>
        <taxon>Ditrysia</taxon>
        <taxon>Papilionoidea</taxon>
        <taxon>Papilionidae</taxon>
        <taxon>Parnassiinae</taxon>
        <taxon>Parnassini</taxon>
        <taxon>Parnassius</taxon>
        <taxon>Driopa</taxon>
    </lineage>
</organism>
<dbReference type="Proteomes" id="UP001314205">
    <property type="component" value="Unassembled WGS sequence"/>
</dbReference>
<evidence type="ECO:0000313" key="1">
    <source>
        <dbReference type="EMBL" id="CAK1597539.1"/>
    </source>
</evidence>
<gene>
    <name evidence="1" type="ORF">PARMNEM_LOCUS16731</name>
</gene>
<dbReference type="Pfam" id="PF00435">
    <property type="entry name" value="Spectrin"/>
    <property type="match status" value="1"/>
</dbReference>
<dbReference type="SUPFAM" id="SSF46966">
    <property type="entry name" value="Spectrin repeat"/>
    <property type="match status" value="1"/>
</dbReference>